<proteinExistence type="predicted"/>
<reference evidence="2" key="1">
    <citation type="submission" date="2015-07" db="EMBL/GenBank/DDBJ databases">
        <title>Fjat-10036 dsm4.</title>
        <authorList>
            <person name="Liu B."/>
            <person name="Wang J."/>
            <person name="Zhu Y."/>
            <person name="Liu G."/>
            <person name="Chen Q."/>
            <person name="Chen Z."/>
            <person name="Lan J."/>
            <person name="Che J."/>
            <person name="Ge C."/>
            <person name="Shi H."/>
            <person name="Pan Z."/>
            <person name="Liu X."/>
        </authorList>
    </citation>
    <scope>NUCLEOTIDE SEQUENCE [LARGE SCALE GENOMIC DNA]</scope>
    <source>
        <strain evidence="2">DSM 4</strain>
    </source>
</reference>
<dbReference type="EMBL" id="LGUF01000007">
    <property type="protein sequence ID" value="KON90381.1"/>
    <property type="molecule type" value="Genomic_DNA"/>
</dbReference>
<dbReference type="Proteomes" id="UP000037109">
    <property type="component" value="Unassembled WGS sequence"/>
</dbReference>
<comment type="caution">
    <text evidence="1">The sequence shown here is derived from an EMBL/GenBank/DDBJ whole genome shotgun (WGS) entry which is preliminary data.</text>
</comment>
<dbReference type="PATRIC" id="fig|1459.3.peg.4382"/>
<accession>A0A0M0GLS9</accession>
<protein>
    <submittedName>
        <fullName evidence="1">Uncharacterized protein</fullName>
    </submittedName>
</protein>
<gene>
    <name evidence="1" type="ORF">AF332_19875</name>
</gene>
<organism evidence="1 2">
    <name type="scientific">Sporosarcina globispora</name>
    <name type="common">Bacillus globisporus</name>
    <dbReference type="NCBI Taxonomy" id="1459"/>
    <lineage>
        <taxon>Bacteria</taxon>
        <taxon>Bacillati</taxon>
        <taxon>Bacillota</taxon>
        <taxon>Bacilli</taxon>
        <taxon>Bacillales</taxon>
        <taxon>Caryophanaceae</taxon>
        <taxon>Sporosarcina</taxon>
    </lineage>
</organism>
<evidence type="ECO:0000313" key="1">
    <source>
        <dbReference type="EMBL" id="KON90381.1"/>
    </source>
</evidence>
<keyword evidence="2" id="KW-1185">Reference proteome</keyword>
<dbReference type="AlphaFoldDB" id="A0A0M0GLS9"/>
<evidence type="ECO:0000313" key="2">
    <source>
        <dbReference type="Proteomes" id="UP000037109"/>
    </source>
</evidence>
<sequence>MYGNLNYVYQTPYNYPNRYPNNFYYSQNVDYYYARDPKFAELIGKNFTLIKPLILPTGQTLPANTSVFIHNVLITSTGEELVSIVTPGNEKFDNIPANQL</sequence>
<name>A0A0M0GLS9_SPOGL</name>